<dbReference type="NCBIfam" id="TIGR00360">
    <property type="entry name" value="ComEC_N-term"/>
    <property type="match status" value="1"/>
</dbReference>
<feature type="transmembrane region" description="Helical" evidence="6">
    <location>
        <begin position="36"/>
        <end position="55"/>
    </location>
</feature>
<feature type="domain" description="DUF4131" evidence="8">
    <location>
        <begin position="37"/>
        <end position="192"/>
    </location>
</feature>
<evidence type="ECO:0000259" key="7">
    <source>
        <dbReference type="Pfam" id="PF03772"/>
    </source>
</evidence>
<reference evidence="10" key="1">
    <citation type="journal article" date="2019" name="Int. J. Syst. Evol. Microbiol.">
        <title>The Global Catalogue of Microorganisms (GCM) 10K type strain sequencing project: providing services to taxonomists for standard genome sequencing and annotation.</title>
        <authorList>
            <consortium name="The Broad Institute Genomics Platform"/>
            <consortium name="The Broad Institute Genome Sequencing Center for Infectious Disease"/>
            <person name="Wu L."/>
            <person name="Ma J."/>
        </authorList>
    </citation>
    <scope>NUCLEOTIDE SEQUENCE [LARGE SCALE GENOMIC DNA]</scope>
    <source>
        <strain evidence="10">JCM 17858</strain>
    </source>
</reference>
<dbReference type="Pfam" id="PF03772">
    <property type="entry name" value="Competence"/>
    <property type="match status" value="1"/>
</dbReference>
<keyword evidence="3 6" id="KW-0812">Transmembrane</keyword>
<evidence type="ECO:0000256" key="6">
    <source>
        <dbReference type="SAM" id="Phobius"/>
    </source>
</evidence>
<keyword evidence="4 6" id="KW-1133">Transmembrane helix</keyword>
<name>A0ABP8R7X0_9SPHI</name>
<comment type="caution">
    <text evidence="9">The sequence shown here is derived from an EMBL/GenBank/DDBJ whole genome shotgun (WGS) entry which is preliminary data.</text>
</comment>
<proteinExistence type="predicted"/>
<evidence type="ECO:0000313" key="10">
    <source>
        <dbReference type="Proteomes" id="UP001500394"/>
    </source>
</evidence>
<evidence type="ECO:0000256" key="1">
    <source>
        <dbReference type="ARBA" id="ARBA00004651"/>
    </source>
</evidence>
<keyword evidence="10" id="KW-1185">Reference proteome</keyword>
<feature type="transmembrane region" description="Helical" evidence="6">
    <location>
        <begin position="517"/>
        <end position="537"/>
    </location>
</feature>
<dbReference type="EMBL" id="BAABGR010000038">
    <property type="protein sequence ID" value="GAA4520469.1"/>
    <property type="molecule type" value="Genomic_DNA"/>
</dbReference>
<feature type="transmembrane region" description="Helical" evidence="6">
    <location>
        <begin position="492"/>
        <end position="510"/>
    </location>
</feature>
<dbReference type="PANTHER" id="PTHR30619">
    <property type="entry name" value="DNA INTERNALIZATION/COMPETENCE PROTEIN COMEC/REC2"/>
    <property type="match status" value="1"/>
</dbReference>
<dbReference type="InterPro" id="IPR052159">
    <property type="entry name" value="Competence_DNA_uptake"/>
</dbReference>
<protein>
    <submittedName>
        <fullName evidence="9">ComEC/Rec2 family competence protein</fullName>
    </submittedName>
</protein>
<evidence type="ECO:0000256" key="5">
    <source>
        <dbReference type="ARBA" id="ARBA00023136"/>
    </source>
</evidence>
<evidence type="ECO:0000313" key="9">
    <source>
        <dbReference type="EMBL" id="GAA4520469.1"/>
    </source>
</evidence>
<feature type="transmembrane region" description="Helical" evidence="6">
    <location>
        <begin position="67"/>
        <end position="84"/>
    </location>
</feature>
<organism evidence="9 10">
    <name type="scientific">Sphingobacterium thermophilum</name>
    <dbReference type="NCBI Taxonomy" id="768534"/>
    <lineage>
        <taxon>Bacteria</taxon>
        <taxon>Pseudomonadati</taxon>
        <taxon>Bacteroidota</taxon>
        <taxon>Sphingobacteriia</taxon>
        <taxon>Sphingobacteriales</taxon>
        <taxon>Sphingobacteriaceae</taxon>
        <taxon>Sphingobacterium</taxon>
    </lineage>
</organism>
<sequence length="698" mass="78610">MVKLDILDLSTAKVPMVKALAAYVAGILLGKMLDGAIPPLWALIGVGIGCSVYVIWSSLNRFSKNKAFAICFPFLVFCYGYYALVSHCPRYVDNHISKYLHLTQYVGIIEDEPIIKEKTIRFPVRVVAGIDALQSYSLSGKIMVSLLRDSGTTALYGYGDEIALINKLKEVPPPFNPKEFDYKAYLKNKGMELQALLLPREIKVIDHQKGNVFVAYSLSLRKALIAKFRKYLKDDEAFQVAVALIFGYRSLIDPQTISAFTDTGTIHVLSVSGLHVSLVFVCLNFVLQWLDRWRWGKTVKSCIILSFIWAYVMLTGMSPPIIRAGIMISFFVMSQLLNRKQVSVNTLAASALIILIFSPNYLFDVGFQLSYAAMLGILLGYPLFRAYYLSGNKCINYLLDYLYVCIAAQLFTLPLSLYYFGQFPNYFLLANLFIALPSTIIMYIGVFLSILPFDSLNVVLGRILEFSLIFMMEGLKRIASLPSSLIQGVEWSGIQVLLFIVAMAALVVGLDRRSGRALLLCIMSIFGVCVISAFASIRKTKDSFIIIYNVRSDVAAALVRPSQVVLYSTLDSLNHPTLRYSVLPSLKPYISSSQIEFHKIENVLRHSFLLEWGTYRLLLLEDRVDEANLPPDVNLILWRKNNGNDVLQLLSRYPKAQLVVDGSNSDRHIRALQDRIPNSELLYVLKNNFAYVWDGLQL</sequence>
<dbReference type="PANTHER" id="PTHR30619:SF1">
    <property type="entry name" value="RECOMBINATION PROTEIN 2"/>
    <property type="match status" value="1"/>
</dbReference>
<dbReference type="InterPro" id="IPR004477">
    <property type="entry name" value="ComEC_N"/>
</dbReference>
<comment type="subcellular location">
    <subcellularLocation>
        <location evidence="1">Cell membrane</location>
        <topology evidence="1">Multi-pass membrane protein</topology>
    </subcellularLocation>
</comment>
<keyword evidence="5 6" id="KW-0472">Membrane</keyword>
<feature type="transmembrane region" description="Helical" evidence="6">
    <location>
        <begin position="401"/>
        <end position="420"/>
    </location>
</feature>
<evidence type="ECO:0000256" key="2">
    <source>
        <dbReference type="ARBA" id="ARBA00022475"/>
    </source>
</evidence>
<feature type="domain" description="ComEC/Rec2-related protein" evidence="7">
    <location>
        <begin position="244"/>
        <end position="512"/>
    </location>
</feature>
<feature type="transmembrane region" description="Helical" evidence="6">
    <location>
        <begin position="344"/>
        <end position="363"/>
    </location>
</feature>
<dbReference type="Pfam" id="PF13567">
    <property type="entry name" value="DUF4131"/>
    <property type="match status" value="1"/>
</dbReference>
<evidence type="ECO:0000259" key="8">
    <source>
        <dbReference type="Pfam" id="PF13567"/>
    </source>
</evidence>
<feature type="transmembrane region" description="Helical" evidence="6">
    <location>
        <begin position="369"/>
        <end position="389"/>
    </location>
</feature>
<feature type="transmembrane region" description="Helical" evidence="6">
    <location>
        <begin position="266"/>
        <end position="286"/>
    </location>
</feature>
<accession>A0ABP8R7X0</accession>
<keyword evidence="2" id="KW-1003">Cell membrane</keyword>
<dbReference type="RefSeq" id="WP_345068911.1">
    <property type="nucleotide sequence ID" value="NZ_BAABGR010000038.1"/>
</dbReference>
<dbReference type="Proteomes" id="UP001500394">
    <property type="component" value="Unassembled WGS sequence"/>
</dbReference>
<evidence type="ECO:0000256" key="4">
    <source>
        <dbReference type="ARBA" id="ARBA00022989"/>
    </source>
</evidence>
<evidence type="ECO:0000256" key="3">
    <source>
        <dbReference type="ARBA" id="ARBA00022692"/>
    </source>
</evidence>
<feature type="transmembrane region" description="Helical" evidence="6">
    <location>
        <begin position="426"/>
        <end position="448"/>
    </location>
</feature>
<gene>
    <name evidence="9" type="ORF">GCM10023173_24760</name>
</gene>
<dbReference type="InterPro" id="IPR025405">
    <property type="entry name" value="DUF4131"/>
</dbReference>